<evidence type="ECO:0000313" key="2">
    <source>
        <dbReference type="EMBL" id="NYZ61973.1"/>
    </source>
</evidence>
<dbReference type="AlphaFoldDB" id="A0A7Z0TZ88"/>
<dbReference type="Proteomes" id="UP000589896">
    <property type="component" value="Unassembled WGS sequence"/>
</dbReference>
<evidence type="ECO:0000256" key="1">
    <source>
        <dbReference type="SAM" id="MobiDB-lite"/>
    </source>
</evidence>
<proteinExistence type="predicted"/>
<dbReference type="EMBL" id="JACCJZ010000010">
    <property type="protein sequence ID" value="NYZ61973.1"/>
    <property type="molecule type" value="Genomic_DNA"/>
</dbReference>
<organism evidence="2 3">
    <name type="scientific">Luteimonas deserti</name>
    <dbReference type="NCBI Taxonomy" id="2752306"/>
    <lineage>
        <taxon>Bacteria</taxon>
        <taxon>Pseudomonadati</taxon>
        <taxon>Pseudomonadota</taxon>
        <taxon>Gammaproteobacteria</taxon>
        <taxon>Lysobacterales</taxon>
        <taxon>Lysobacteraceae</taxon>
        <taxon>Luteimonas</taxon>
    </lineage>
</organism>
<protein>
    <submittedName>
        <fullName evidence="2">Uncharacterized protein</fullName>
    </submittedName>
</protein>
<accession>A0A7Z0TZ88</accession>
<name>A0A7Z0TZ88_9GAMM</name>
<sequence>MQTQTTPQIPARSFDLGARSRAFGTGYGRSSGYGTPRTYSQPSVPARFRVV</sequence>
<evidence type="ECO:0000313" key="3">
    <source>
        <dbReference type="Proteomes" id="UP000589896"/>
    </source>
</evidence>
<comment type="caution">
    <text evidence="2">The sequence shown here is derived from an EMBL/GenBank/DDBJ whole genome shotgun (WGS) entry which is preliminary data.</text>
</comment>
<dbReference type="RefSeq" id="WP_180544120.1">
    <property type="nucleotide sequence ID" value="NZ_JACCJZ010000010.1"/>
</dbReference>
<gene>
    <name evidence="2" type="ORF">H0E82_04230</name>
</gene>
<feature type="region of interest" description="Disordered" evidence="1">
    <location>
        <begin position="25"/>
        <end position="51"/>
    </location>
</feature>
<reference evidence="2 3" key="1">
    <citation type="submission" date="2020-07" db="EMBL/GenBank/DDBJ databases">
        <title>isolation of Luteimonas sp. SJ-16.</title>
        <authorList>
            <person name="Huang X.-X."/>
            <person name="Xu L."/>
            <person name="Sun J.-Q."/>
        </authorList>
    </citation>
    <scope>NUCLEOTIDE SEQUENCE [LARGE SCALE GENOMIC DNA]</scope>
    <source>
        <strain evidence="2 3">SJ-16</strain>
    </source>
</reference>
<keyword evidence="3" id="KW-1185">Reference proteome</keyword>